<dbReference type="Gene3D" id="3.40.190.10">
    <property type="entry name" value="Periplasmic binding protein-like II"/>
    <property type="match status" value="2"/>
</dbReference>
<comment type="pathway">
    <text evidence="2">Cofactor biosynthesis; thiamine diphosphate biosynthesis.</text>
</comment>
<protein>
    <recommendedName>
        <fullName evidence="10">Thiamine pyrimidine synthase</fullName>
    </recommendedName>
</protein>
<dbReference type="InterPro" id="IPR015168">
    <property type="entry name" value="SsuA/THI5"/>
</dbReference>
<dbReference type="PROSITE" id="PS51318">
    <property type="entry name" value="TAT"/>
    <property type="match status" value="1"/>
</dbReference>
<dbReference type="Pfam" id="PF09084">
    <property type="entry name" value="NMT1"/>
    <property type="match status" value="1"/>
</dbReference>
<dbReference type="SUPFAM" id="SSF53850">
    <property type="entry name" value="Periplasmic binding protein-like II"/>
    <property type="match status" value="1"/>
</dbReference>
<keyword evidence="6" id="KW-0479">Metal-binding</keyword>
<comment type="function">
    <text evidence="1">Responsible for the formation of the pyrimidine heterocycle in the thiamine biosynthesis pathway. Catalyzes the formation of hydroxymethylpyrimidine phosphate (HMP-P) from histidine and pyridoxal phosphate (PLP). The protein uses PLP and the active site histidine to form HMP-P, generating an inactive enzyme. The enzyme can only undergo a single turnover, which suggests it is a suicide enzyme.</text>
</comment>
<accession>A0ABT4J291</accession>
<comment type="catalytic activity">
    <reaction evidence="11">
        <text>N(6)-(pyridoxal phosphate)-L-lysyl-[4-amino-5-hydroxymethyl-2-methylpyrimidine phosphate synthase] + L-histidyl-[4-amino-5-hydroxymethyl-2-methylpyrimidine phosphate synthase] + 2 Fe(3+) + 4 H2O = L-lysyl-[4-amino-5-hydroxymethyl-2-methylpyrimidine phosphate synthase] + (2S)-2-amino-5-hydroxy-4-oxopentanoyl-[4-amino-5-hydroxymethyl-2-methylpyrimidine phosphate synthase] + 4-amino-2-methyl-5-(phosphooxymethyl)pyrimidine + 3-oxopropanoate + 2 Fe(2+) + 2 H(+)</text>
        <dbReference type="Rhea" id="RHEA:65756"/>
        <dbReference type="Rhea" id="RHEA-COMP:16892"/>
        <dbReference type="Rhea" id="RHEA-COMP:16893"/>
        <dbReference type="Rhea" id="RHEA-COMP:16894"/>
        <dbReference type="Rhea" id="RHEA-COMP:16895"/>
        <dbReference type="ChEBI" id="CHEBI:15377"/>
        <dbReference type="ChEBI" id="CHEBI:15378"/>
        <dbReference type="ChEBI" id="CHEBI:29033"/>
        <dbReference type="ChEBI" id="CHEBI:29034"/>
        <dbReference type="ChEBI" id="CHEBI:29969"/>
        <dbReference type="ChEBI" id="CHEBI:29979"/>
        <dbReference type="ChEBI" id="CHEBI:33190"/>
        <dbReference type="ChEBI" id="CHEBI:58354"/>
        <dbReference type="ChEBI" id="CHEBI:143915"/>
        <dbReference type="ChEBI" id="CHEBI:157692"/>
    </reaction>
    <physiologicalReaction direction="left-to-right" evidence="11">
        <dbReference type="Rhea" id="RHEA:65757"/>
    </physiologicalReaction>
</comment>
<keyword evidence="7" id="KW-0663">Pyridoxal phosphate</keyword>
<evidence type="ECO:0000256" key="4">
    <source>
        <dbReference type="ARBA" id="ARBA00011738"/>
    </source>
</evidence>
<evidence type="ECO:0000256" key="3">
    <source>
        <dbReference type="ARBA" id="ARBA00009406"/>
    </source>
</evidence>
<gene>
    <name evidence="13" type="ORF">OU682_06280</name>
</gene>
<keyword evidence="8" id="KW-0784">Thiamine biosynthesis</keyword>
<dbReference type="PANTHER" id="PTHR31528:SF1">
    <property type="entry name" value="4-AMINO-5-HYDROXYMETHYL-2-METHYLPYRIMIDINE PHOSPHATE SYNTHASE THI11-RELATED"/>
    <property type="match status" value="1"/>
</dbReference>
<dbReference type="InterPro" id="IPR006311">
    <property type="entry name" value="TAT_signal"/>
</dbReference>
<name>A0ABT4J291_9RHOB</name>
<evidence type="ECO:0000256" key="8">
    <source>
        <dbReference type="ARBA" id="ARBA00022977"/>
    </source>
</evidence>
<sequence>MSGHQNPARLIVPPATPGAAAALTRRGVIAGLAGVAAGATVCRGRAAWAQTPVGLQLSWLHSVQFAGSYIALRNGWWRDAGLEVSLLQGGPNAPVEPPVVAGNALVGISAADYAAAAVAQGAPFRIIGVAMQKNPFVIASLPDNPIDTPADLPGKRIGMAVANTPVLQALCRLNDVDFAAIRIVPTQYSAQPLMAGEVDGLLCWETDLPVAMAMRGIAARTMLMADHGYALHSQTYIATTDSLTNRRKDLVALMAGEGRGWNAYRADTDAAADLTVEMFPDAGLDPATQRLQAERQVPLMFSGLTDAHGFGWWTDEGVQENIRTLSLLGRTVTPDLWDRSILEDVHAG</sequence>
<feature type="domain" description="SsuA/THI5-like" evidence="12">
    <location>
        <begin position="64"/>
        <end position="270"/>
    </location>
</feature>
<keyword evidence="5" id="KW-0808">Transferase</keyword>
<comment type="similarity">
    <text evidence="3">Belongs to the NMT1/THI5 family.</text>
</comment>
<dbReference type="PANTHER" id="PTHR31528">
    <property type="entry name" value="4-AMINO-5-HYDROXYMETHYL-2-METHYLPYRIMIDINE PHOSPHATE SYNTHASE THI11-RELATED"/>
    <property type="match status" value="1"/>
</dbReference>
<keyword evidence="9" id="KW-0408">Iron</keyword>
<organism evidence="13 14">
    <name type="scientific">Paracoccus benzoatiresistens</name>
    <dbReference type="NCBI Taxonomy" id="2997341"/>
    <lineage>
        <taxon>Bacteria</taxon>
        <taxon>Pseudomonadati</taxon>
        <taxon>Pseudomonadota</taxon>
        <taxon>Alphaproteobacteria</taxon>
        <taxon>Rhodobacterales</taxon>
        <taxon>Paracoccaceae</taxon>
        <taxon>Paracoccus</taxon>
    </lineage>
</organism>
<evidence type="ECO:0000256" key="7">
    <source>
        <dbReference type="ARBA" id="ARBA00022898"/>
    </source>
</evidence>
<evidence type="ECO:0000256" key="11">
    <source>
        <dbReference type="ARBA" id="ARBA00048179"/>
    </source>
</evidence>
<evidence type="ECO:0000313" key="14">
    <source>
        <dbReference type="Proteomes" id="UP001149822"/>
    </source>
</evidence>
<keyword evidence="14" id="KW-1185">Reference proteome</keyword>
<evidence type="ECO:0000256" key="9">
    <source>
        <dbReference type="ARBA" id="ARBA00023004"/>
    </source>
</evidence>
<dbReference type="InterPro" id="IPR027939">
    <property type="entry name" value="NMT1/THI5"/>
</dbReference>
<proteinExistence type="inferred from homology"/>
<evidence type="ECO:0000256" key="2">
    <source>
        <dbReference type="ARBA" id="ARBA00004948"/>
    </source>
</evidence>
<comment type="subunit">
    <text evidence="4">Homodimer.</text>
</comment>
<evidence type="ECO:0000256" key="6">
    <source>
        <dbReference type="ARBA" id="ARBA00022723"/>
    </source>
</evidence>
<evidence type="ECO:0000256" key="5">
    <source>
        <dbReference type="ARBA" id="ARBA00022679"/>
    </source>
</evidence>
<evidence type="ECO:0000259" key="12">
    <source>
        <dbReference type="Pfam" id="PF09084"/>
    </source>
</evidence>
<evidence type="ECO:0000313" key="13">
    <source>
        <dbReference type="EMBL" id="MCZ0961222.1"/>
    </source>
</evidence>
<reference evidence="13" key="1">
    <citation type="submission" date="2022-12" db="EMBL/GenBank/DDBJ databases">
        <title>Paracoccus sp. EF6 isolated from a lake water.</title>
        <authorList>
            <person name="Liu H."/>
        </authorList>
    </citation>
    <scope>NUCLEOTIDE SEQUENCE</scope>
    <source>
        <strain evidence="13">EF6</strain>
    </source>
</reference>
<comment type="caution">
    <text evidence="13">The sequence shown here is derived from an EMBL/GenBank/DDBJ whole genome shotgun (WGS) entry which is preliminary data.</text>
</comment>
<evidence type="ECO:0000256" key="1">
    <source>
        <dbReference type="ARBA" id="ARBA00003469"/>
    </source>
</evidence>
<dbReference type="Proteomes" id="UP001149822">
    <property type="component" value="Unassembled WGS sequence"/>
</dbReference>
<dbReference type="EMBL" id="JAPTYD010000005">
    <property type="protein sequence ID" value="MCZ0961222.1"/>
    <property type="molecule type" value="Genomic_DNA"/>
</dbReference>
<evidence type="ECO:0000256" key="10">
    <source>
        <dbReference type="ARBA" id="ARBA00033171"/>
    </source>
</evidence>